<dbReference type="InterPro" id="IPR002798">
    <property type="entry name" value="SpoIIM-like"/>
</dbReference>
<sequence length="331" mass="34980">MDIDAYAAAHRDQWDRLDRLTSRRRLTGAEADELVTLYRATAGHFSRIRTGAPDPALLAELSTLVAAARGRITGTREARISDVRRFWLASVPAALYRLRWWTVAVTAAEVVIAVVVGVWTLRSPEAMAALGSQSELDTYAQESFEAYYSNFAAGEFAGYVWTNNARIAALCVAGGITGVLPAYMLFANAMSIGQAGAIMADHHLLGQFFALITPHGLLELTCVFVAGAAGLKLFWTLLAPGGRSRGAALAAEGRALITVAAGLTAALAVSGFIEAFVTPAPLPWPLKGLIGALALAVFWAYTLLPGRRAVLAGHTGDLEADEAGAVQAEVG</sequence>
<dbReference type="Pfam" id="PF01944">
    <property type="entry name" value="SpoIIM"/>
    <property type="match status" value="1"/>
</dbReference>
<dbReference type="Proteomes" id="UP000199671">
    <property type="component" value="Unassembled WGS sequence"/>
</dbReference>
<evidence type="ECO:0000256" key="1">
    <source>
        <dbReference type="SAM" id="Phobius"/>
    </source>
</evidence>
<feature type="transmembrane region" description="Helical" evidence="1">
    <location>
        <begin position="167"/>
        <end position="187"/>
    </location>
</feature>
<organism evidence="2 3">
    <name type="scientific">Actinomyces ruminicola</name>
    <dbReference type="NCBI Taxonomy" id="332524"/>
    <lineage>
        <taxon>Bacteria</taxon>
        <taxon>Bacillati</taxon>
        <taxon>Actinomycetota</taxon>
        <taxon>Actinomycetes</taxon>
        <taxon>Actinomycetales</taxon>
        <taxon>Actinomycetaceae</taxon>
        <taxon>Actinomyces</taxon>
    </lineage>
</organism>
<feature type="transmembrane region" description="Helical" evidence="1">
    <location>
        <begin position="100"/>
        <end position="121"/>
    </location>
</feature>
<dbReference type="PANTHER" id="PTHR35337">
    <property type="entry name" value="SLR1478 PROTEIN"/>
    <property type="match status" value="1"/>
</dbReference>
<keyword evidence="1" id="KW-1133">Transmembrane helix</keyword>
<feature type="transmembrane region" description="Helical" evidence="1">
    <location>
        <begin position="208"/>
        <end position="235"/>
    </location>
</feature>
<evidence type="ECO:0000313" key="3">
    <source>
        <dbReference type="Proteomes" id="UP000199671"/>
    </source>
</evidence>
<feature type="transmembrane region" description="Helical" evidence="1">
    <location>
        <begin position="255"/>
        <end position="277"/>
    </location>
</feature>
<dbReference type="AlphaFoldDB" id="A0A1G9YE35"/>
<keyword evidence="1" id="KW-0472">Membrane</keyword>
<proteinExistence type="predicted"/>
<keyword evidence="1" id="KW-0812">Transmembrane</keyword>
<evidence type="ECO:0000313" key="2">
    <source>
        <dbReference type="EMBL" id="SDN07419.1"/>
    </source>
</evidence>
<accession>A0A1G9YE35</accession>
<dbReference type="PANTHER" id="PTHR35337:SF1">
    <property type="entry name" value="SLR1478 PROTEIN"/>
    <property type="match status" value="1"/>
</dbReference>
<reference evidence="2 3" key="1">
    <citation type="submission" date="2016-10" db="EMBL/GenBank/DDBJ databases">
        <authorList>
            <person name="de Groot N.N."/>
        </authorList>
    </citation>
    <scope>NUCLEOTIDE SEQUENCE [LARGE SCALE GENOMIC DNA]</scope>
    <source>
        <strain evidence="2 3">KPR-7B</strain>
    </source>
</reference>
<dbReference type="RefSeq" id="WP_092611771.1">
    <property type="nucleotide sequence ID" value="NZ_FNHU01000012.1"/>
</dbReference>
<feature type="transmembrane region" description="Helical" evidence="1">
    <location>
        <begin position="284"/>
        <end position="304"/>
    </location>
</feature>
<protein>
    <submittedName>
        <fullName evidence="2">Uncharacterized membrane protein SpoIIM, required for sporulation</fullName>
    </submittedName>
</protein>
<dbReference type="OrthoDB" id="5243448at2"/>
<gene>
    <name evidence="2" type="ORF">SAMN04487766_11246</name>
</gene>
<name>A0A1G9YE35_9ACTO</name>
<dbReference type="EMBL" id="FNHU01000012">
    <property type="protein sequence ID" value="SDN07419.1"/>
    <property type="molecule type" value="Genomic_DNA"/>
</dbReference>